<dbReference type="InterPro" id="IPR001920">
    <property type="entry name" value="Asp/Glu_race"/>
</dbReference>
<name>A0A7C5U675_CALS0</name>
<sequence>MTKYRIGLVRVITIHDEEKLHQHGRLIEQVFPELKVISKCIKDQPKGIYDAETEEIAKPKILQMVEEFQKDRVDAIIISCAIDPAVSEAREKIKIPVIGSGSAAASLALSMGEKIGVIKLTEEVPQSIKRILGENLVAEEHPANVRNTTDLMTQEGEKASIEALKKLVEKGVDAVVLACTGYSTIGFVKKVQKFFPIPIIEPVVASGAAALSILRQLEFGRT</sequence>
<dbReference type="AlphaFoldDB" id="A0A7C5U675"/>
<dbReference type="InterPro" id="IPR052186">
    <property type="entry name" value="Hydantoin_racemase-like"/>
</dbReference>
<dbReference type="EMBL" id="DRXS01000181">
    <property type="protein sequence ID" value="HHR40836.1"/>
    <property type="molecule type" value="Genomic_DNA"/>
</dbReference>
<dbReference type="InterPro" id="IPR015942">
    <property type="entry name" value="Asp/Glu/hydantoin_racemase"/>
</dbReference>
<dbReference type="PANTHER" id="PTHR28047:SF5">
    <property type="entry name" value="PROTEIN DCG1"/>
    <property type="match status" value="1"/>
</dbReference>
<gene>
    <name evidence="1" type="ORF">ENM42_03300</name>
</gene>
<organism evidence="1">
    <name type="scientific">Caldiarchaeum subterraneum</name>
    <dbReference type="NCBI Taxonomy" id="311458"/>
    <lineage>
        <taxon>Archaea</taxon>
        <taxon>Nitrososphaerota</taxon>
        <taxon>Candidatus Caldarchaeales</taxon>
        <taxon>Candidatus Caldarchaeaceae</taxon>
        <taxon>Candidatus Caldarchaeum</taxon>
    </lineage>
</organism>
<dbReference type="InterPro" id="IPR011060">
    <property type="entry name" value="RibuloseP-bd_barrel"/>
</dbReference>
<reference evidence="1" key="1">
    <citation type="journal article" date="2020" name="mSystems">
        <title>Genome- and Community-Level Interaction Insights into Carbon Utilization and Element Cycling Functions of Hydrothermarchaeota in Hydrothermal Sediment.</title>
        <authorList>
            <person name="Zhou Z."/>
            <person name="Liu Y."/>
            <person name="Xu W."/>
            <person name="Pan J."/>
            <person name="Luo Z.H."/>
            <person name="Li M."/>
        </authorList>
    </citation>
    <scope>NUCLEOTIDE SEQUENCE [LARGE SCALE GENOMIC DNA]</scope>
    <source>
        <strain evidence="1">SpSt-1084</strain>
    </source>
</reference>
<dbReference type="PANTHER" id="PTHR28047">
    <property type="entry name" value="PROTEIN DCG1"/>
    <property type="match status" value="1"/>
</dbReference>
<dbReference type="Pfam" id="PF01177">
    <property type="entry name" value="Asp_Glu_race"/>
    <property type="match status" value="1"/>
</dbReference>
<evidence type="ECO:0000313" key="1">
    <source>
        <dbReference type="EMBL" id="HHR40836.1"/>
    </source>
</evidence>
<comment type="caution">
    <text evidence="1">The sequence shown here is derived from an EMBL/GenBank/DDBJ whole genome shotgun (WGS) entry which is preliminary data.</text>
</comment>
<dbReference type="Gene3D" id="3.40.50.1860">
    <property type="match status" value="2"/>
</dbReference>
<dbReference type="SUPFAM" id="SSF51366">
    <property type="entry name" value="Ribulose-phoshate binding barrel"/>
    <property type="match status" value="1"/>
</dbReference>
<dbReference type="GO" id="GO:0047661">
    <property type="term" value="F:amino-acid racemase activity"/>
    <property type="evidence" value="ECO:0007669"/>
    <property type="project" value="InterPro"/>
</dbReference>
<protein>
    <submittedName>
        <fullName evidence="1">Hydantoin racemase</fullName>
    </submittedName>
</protein>
<accession>A0A7C5U675</accession>
<proteinExistence type="predicted"/>